<evidence type="ECO:0000313" key="7">
    <source>
        <dbReference type="WBParaSite" id="PSAMB.scaffold392size70469.g5363.t1"/>
    </source>
</evidence>
<dbReference type="InterPro" id="IPR050869">
    <property type="entry name" value="H3K4_H4K5_MeTrfase"/>
</dbReference>
<proteinExistence type="predicted"/>
<keyword evidence="1" id="KW-0479">Metal-binding</keyword>
<dbReference type="Gene3D" id="1.10.220.160">
    <property type="match status" value="1"/>
</dbReference>
<evidence type="ECO:0000256" key="1">
    <source>
        <dbReference type="ARBA" id="ARBA00022723"/>
    </source>
</evidence>
<dbReference type="PANTHER" id="PTHR12197:SF251">
    <property type="entry name" value="EG:BACR7C10.4 PROTEIN"/>
    <property type="match status" value="1"/>
</dbReference>
<dbReference type="Gene3D" id="2.170.270.10">
    <property type="entry name" value="SET domain"/>
    <property type="match status" value="1"/>
</dbReference>
<keyword evidence="6" id="KW-1185">Reference proteome</keyword>
<evidence type="ECO:0000256" key="3">
    <source>
        <dbReference type="ARBA" id="ARBA00022833"/>
    </source>
</evidence>
<feature type="domain" description="MYND-type" evidence="5">
    <location>
        <begin position="26"/>
        <end position="66"/>
    </location>
</feature>
<accession>A0A914WHK4</accession>
<dbReference type="SUPFAM" id="SSF82199">
    <property type="entry name" value="SET domain"/>
    <property type="match status" value="1"/>
</dbReference>
<sequence length="438" mass="50853">MDVDQTLVEEWPYAYVLHADESDDHCSYCLVKKEESLLQSCSKCQFARYCNKECQRKAWPDHKKECSYLHKHKPFVPSDTTRLMARVLFKLMKGEKGDKEKIWSKRNFDDLMTHTKDIKERNYSAYGLFENTLTELRKYVGLPLEDAAFAFEVFGAISTNRNSIRSIQSSAHASGLYLGFSALDHSCDPDVWSAFDGPNLLLRTTKPNLTLNTNLKISYIEPFDFTSERRTKLQENYYFTCNCDKCTDLNWDRLLLSVKCSKCQDVAFISKDMENEAICQNNECKSNFNAYDAVRLMQEIGRRNISTDFSLENTKWAVSMLDSIETLLSDANLFAYHLRNVARAFLGWRQNEHKKSIKLALQARDIALKYFPGYKNQPLDFMIFAYEMALRQDDKDLKKSIASQTIALLEKTYGTEHCEVRFLEDKMKKLLSLNLLVL</sequence>
<dbReference type="Gene3D" id="6.10.140.2220">
    <property type="match status" value="1"/>
</dbReference>
<evidence type="ECO:0000256" key="4">
    <source>
        <dbReference type="PROSITE-ProRule" id="PRU00134"/>
    </source>
</evidence>
<reference evidence="7" key="1">
    <citation type="submission" date="2022-11" db="UniProtKB">
        <authorList>
            <consortium name="WormBaseParasite"/>
        </authorList>
    </citation>
    <scope>IDENTIFICATION</scope>
</reference>
<evidence type="ECO:0000313" key="6">
    <source>
        <dbReference type="Proteomes" id="UP000887566"/>
    </source>
</evidence>
<dbReference type="WBParaSite" id="PSAMB.scaffold392size70469.g5363.t1">
    <property type="protein sequence ID" value="PSAMB.scaffold392size70469.g5363.t1"/>
    <property type="gene ID" value="PSAMB.scaffold392size70469.g5363"/>
</dbReference>
<dbReference type="PANTHER" id="PTHR12197">
    <property type="entry name" value="HISTONE-LYSINE N-METHYLTRANSFERASE SMYD"/>
    <property type="match status" value="1"/>
</dbReference>
<organism evidence="6 7">
    <name type="scientific">Plectus sambesii</name>
    <dbReference type="NCBI Taxonomy" id="2011161"/>
    <lineage>
        <taxon>Eukaryota</taxon>
        <taxon>Metazoa</taxon>
        <taxon>Ecdysozoa</taxon>
        <taxon>Nematoda</taxon>
        <taxon>Chromadorea</taxon>
        <taxon>Plectida</taxon>
        <taxon>Plectina</taxon>
        <taxon>Plectoidea</taxon>
        <taxon>Plectidae</taxon>
        <taxon>Plectus</taxon>
    </lineage>
</organism>
<dbReference type="InterPro" id="IPR002893">
    <property type="entry name" value="Znf_MYND"/>
</dbReference>
<dbReference type="SUPFAM" id="SSF144232">
    <property type="entry name" value="HIT/MYND zinc finger-like"/>
    <property type="match status" value="1"/>
</dbReference>
<dbReference type="PROSITE" id="PS50865">
    <property type="entry name" value="ZF_MYND_2"/>
    <property type="match status" value="1"/>
</dbReference>
<dbReference type="InterPro" id="IPR046341">
    <property type="entry name" value="SET_dom_sf"/>
</dbReference>
<evidence type="ECO:0000256" key="2">
    <source>
        <dbReference type="ARBA" id="ARBA00022771"/>
    </source>
</evidence>
<dbReference type="AlphaFoldDB" id="A0A914WHK4"/>
<dbReference type="Pfam" id="PF01753">
    <property type="entry name" value="zf-MYND"/>
    <property type="match status" value="1"/>
</dbReference>
<dbReference type="GO" id="GO:0008270">
    <property type="term" value="F:zinc ion binding"/>
    <property type="evidence" value="ECO:0007669"/>
    <property type="project" value="UniProtKB-KW"/>
</dbReference>
<dbReference type="Proteomes" id="UP000887566">
    <property type="component" value="Unplaced"/>
</dbReference>
<name>A0A914WHK4_9BILA</name>
<protein>
    <submittedName>
        <fullName evidence="7">MYND-type domain-containing protein</fullName>
    </submittedName>
</protein>
<keyword evidence="2 4" id="KW-0863">Zinc-finger</keyword>
<evidence type="ECO:0000259" key="5">
    <source>
        <dbReference type="PROSITE" id="PS50865"/>
    </source>
</evidence>
<keyword evidence="3" id="KW-0862">Zinc</keyword>
<dbReference type="GO" id="GO:0005634">
    <property type="term" value="C:nucleus"/>
    <property type="evidence" value="ECO:0007669"/>
    <property type="project" value="TreeGrafter"/>
</dbReference>